<keyword evidence="4" id="KW-0670">Pyruvate</keyword>
<dbReference type="SUPFAM" id="SSF52283">
    <property type="entry name" value="Formate/glycerate dehydrogenase catalytic domain-like"/>
    <property type="match status" value="1"/>
</dbReference>
<accession>A0A0J7NP11</accession>
<dbReference type="PaxDb" id="67767-A0A0J7NP11"/>
<dbReference type="Proteomes" id="UP000036403">
    <property type="component" value="Unassembled WGS sequence"/>
</dbReference>
<gene>
    <name evidence="4" type="ORF">RF55_5627</name>
</gene>
<keyword evidence="2" id="KW-1133">Transmembrane helix</keyword>
<comment type="caution">
    <text evidence="4">The sequence shown here is derived from an EMBL/GenBank/DDBJ whole genome shotgun (WGS) entry which is preliminary data.</text>
</comment>
<evidence type="ECO:0000256" key="2">
    <source>
        <dbReference type="SAM" id="Phobius"/>
    </source>
</evidence>
<proteinExistence type="predicted"/>
<dbReference type="InterPro" id="IPR050223">
    <property type="entry name" value="D-isomer_2-hydroxyacid_DH"/>
</dbReference>
<dbReference type="GO" id="GO:0051287">
    <property type="term" value="F:NAD binding"/>
    <property type="evidence" value="ECO:0007669"/>
    <property type="project" value="InterPro"/>
</dbReference>
<dbReference type="GO" id="GO:0008465">
    <property type="term" value="F:hydroxypyruvate reductase (NADH) activity"/>
    <property type="evidence" value="ECO:0007669"/>
    <property type="project" value="TreeGrafter"/>
</dbReference>
<dbReference type="Pfam" id="PF00389">
    <property type="entry name" value="2-Hacid_dh"/>
    <property type="match status" value="1"/>
</dbReference>
<organism evidence="4 5">
    <name type="scientific">Lasius niger</name>
    <name type="common">Black garden ant</name>
    <dbReference type="NCBI Taxonomy" id="67767"/>
    <lineage>
        <taxon>Eukaryota</taxon>
        <taxon>Metazoa</taxon>
        <taxon>Ecdysozoa</taxon>
        <taxon>Arthropoda</taxon>
        <taxon>Hexapoda</taxon>
        <taxon>Insecta</taxon>
        <taxon>Pterygota</taxon>
        <taxon>Neoptera</taxon>
        <taxon>Endopterygota</taxon>
        <taxon>Hymenoptera</taxon>
        <taxon>Apocrita</taxon>
        <taxon>Aculeata</taxon>
        <taxon>Formicoidea</taxon>
        <taxon>Formicidae</taxon>
        <taxon>Formicinae</taxon>
        <taxon>Lasius</taxon>
        <taxon>Lasius</taxon>
    </lineage>
</organism>
<name>A0A0J7NP11_LASNI</name>
<dbReference type="GO" id="GO:0030267">
    <property type="term" value="F:glyoxylate reductase (NADPH) activity"/>
    <property type="evidence" value="ECO:0007669"/>
    <property type="project" value="TreeGrafter"/>
</dbReference>
<dbReference type="Gene3D" id="3.40.50.720">
    <property type="entry name" value="NAD(P)-binding Rossmann-like Domain"/>
    <property type="match status" value="1"/>
</dbReference>
<keyword evidence="2" id="KW-0472">Membrane</keyword>
<evidence type="ECO:0000313" key="5">
    <source>
        <dbReference type="Proteomes" id="UP000036403"/>
    </source>
</evidence>
<feature type="transmembrane region" description="Helical" evidence="2">
    <location>
        <begin position="103"/>
        <end position="121"/>
    </location>
</feature>
<dbReference type="OrthoDB" id="298012at2759"/>
<dbReference type="PANTHER" id="PTHR10996:SF119">
    <property type="entry name" value="FI03731P-RELATED"/>
    <property type="match status" value="1"/>
</dbReference>
<keyword evidence="1" id="KW-0560">Oxidoreductase</keyword>
<dbReference type="AlphaFoldDB" id="A0A0J7NP11"/>
<feature type="domain" description="D-isomer specific 2-hydroxyacid dehydrogenase catalytic" evidence="3">
    <location>
        <begin position="11"/>
        <end position="113"/>
    </location>
</feature>
<sequence length="133" mass="14356">MSLSGLPRVLVTSNETPTTGIDLLRTKCNLTIIPATVSTREQVLQALPGHDAVFLVSHHKVDNEFLDIAGPNLKVVSTMSAGYDHLDVPEIKRRGIKVGHTPMVLSAAVAEIAVLLMLAAARRAHEGRTMLEQ</sequence>
<keyword evidence="2" id="KW-0812">Transmembrane</keyword>
<dbReference type="EMBL" id="LBMM01002888">
    <property type="protein sequence ID" value="KMQ94235.1"/>
    <property type="molecule type" value="Genomic_DNA"/>
</dbReference>
<keyword evidence="5" id="KW-1185">Reference proteome</keyword>
<dbReference type="STRING" id="67767.A0A0J7NP11"/>
<dbReference type="PANTHER" id="PTHR10996">
    <property type="entry name" value="2-HYDROXYACID DEHYDROGENASE-RELATED"/>
    <property type="match status" value="1"/>
</dbReference>
<protein>
    <submittedName>
        <fullName evidence="4">Glyoxylate reductase hydroxypyruvate reductase-like protein</fullName>
    </submittedName>
</protein>
<dbReference type="GO" id="GO:0005829">
    <property type="term" value="C:cytosol"/>
    <property type="evidence" value="ECO:0007669"/>
    <property type="project" value="TreeGrafter"/>
</dbReference>
<evidence type="ECO:0000256" key="1">
    <source>
        <dbReference type="ARBA" id="ARBA00023002"/>
    </source>
</evidence>
<reference evidence="4 5" key="1">
    <citation type="submission" date="2015-04" db="EMBL/GenBank/DDBJ databases">
        <title>Lasius niger genome sequencing.</title>
        <authorList>
            <person name="Konorov E.A."/>
            <person name="Nikitin M.A."/>
            <person name="Kirill M.V."/>
            <person name="Chang P."/>
        </authorList>
    </citation>
    <scope>NUCLEOTIDE SEQUENCE [LARGE SCALE GENOMIC DNA]</scope>
    <source>
        <tissue evidence="4">Whole</tissue>
    </source>
</reference>
<evidence type="ECO:0000259" key="3">
    <source>
        <dbReference type="Pfam" id="PF00389"/>
    </source>
</evidence>
<evidence type="ECO:0000313" key="4">
    <source>
        <dbReference type="EMBL" id="KMQ94235.1"/>
    </source>
</evidence>
<dbReference type="InterPro" id="IPR006139">
    <property type="entry name" value="D-isomer_2_OHA_DH_cat_dom"/>
</dbReference>